<evidence type="ECO:0000313" key="3">
    <source>
        <dbReference type="Proteomes" id="UP000770785"/>
    </source>
</evidence>
<feature type="chain" id="PRO_5045971437" evidence="1">
    <location>
        <begin position="19"/>
        <end position="141"/>
    </location>
</feature>
<proteinExistence type="predicted"/>
<keyword evidence="3" id="KW-1185">Reference proteome</keyword>
<protein>
    <submittedName>
        <fullName evidence="2">Uncharacterized protein</fullName>
    </submittedName>
</protein>
<feature type="signal peptide" evidence="1">
    <location>
        <begin position="1"/>
        <end position="18"/>
    </location>
</feature>
<accession>A0ABX0X8L7</accession>
<dbReference type="Proteomes" id="UP000770785">
    <property type="component" value="Unassembled WGS sequence"/>
</dbReference>
<keyword evidence="1" id="KW-0732">Signal</keyword>
<organism evidence="2 3">
    <name type="scientific">Neolewinella antarctica</name>
    <dbReference type="NCBI Taxonomy" id="442734"/>
    <lineage>
        <taxon>Bacteria</taxon>
        <taxon>Pseudomonadati</taxon>
        <taxon>Bacteroidota</taxon>
        <taxon>Saprospiria</taxon>
        <taxon>Saprospirales</taxon>
        <taxon>Lewinellaceae</taxon>
        <taxon>Neolewinella</taxon>
    </lineage>
</organism>
<evidence type="ECO:0000256" key="1">
    <source>
        <dbReference type="SAM" id="SignalP"/>
    </source>
</evidence>
<name>A0ABX0X8L7_9BACT</name>
<reference evidence="2 3" key="1">
    <citation type="submission" date="2020-03" db="EMBL/GenBank/DDBJ databases">
        <title>Genomic Encyclopedia of Type Strains, Phase IV (KMG-IV): sequencing the most valuable type-strain genomes for metagenomic binning, comparative biology and taxonomic classification.</title>
        <authorList>
            <person name="Goeker M."/>
        </authorList>
    </citation>
    <scope>NUCLEOTIDE SEQUENCE [LARGE SCALE GENOMIC DNA]</scope>
    <source>
        <strain evidence="2 3">DSM 105096</strain>
    </source>
</reference>
<evidence type="ECO:0000313" key="2">
    <source>
        <dbReference type="EMBL" id="NJC25572.1"/>
    </source>
</evidence>
<gene>
    <name evidence="2" type="ORF">GGR27_001053</name>
</gene>
<dbReference type="RefSeq" id="WP_168036321.1">
    <property type="nucleotide sequence ID" value="NZ_JAATJH010000001.1"/>
</dbReference>
<sequence>MRYRHSFFILLLLQAVVAAQGTPIQNYTVGPEGCVQITVSAAEDRYYQLQVRGTVTETFTRTASLTPGRAGQLTLTEPLGASPESHYRVMSYPNASPSDADVANDLSELFDPSTRAPLNAVPVDGIVALGDCATFQIRGIP</sequence>
<comment type="caution">
    <text evidence="2">The sequence shown here is derived from an EMBL/GenBank/DDBJ whole genome shotgun (WGS) entry which is preliminary data.</text>
</comment>
<dbReference type="EMBL" id="JAATJH010000001">
    <property type="protein sequence ID" value="NJC25572.1"/>
    <property type="molecule type" value="Genomic_DNA"/>
</dbReference>